<dbReference type="EMBL" id="JAFGIX010000032">
    <property type="protein sequence ID" value="MBN1572888.1"/>
    <property type="molecule type" value="Genomic_DNA"/>
</dbReference>
<accession>A0A9D8KE84</accession>
<dbReference type="SMART" id="SM00989">
    <property type="entry name" value="V4R"/>
    <property type="match status" value="1"/>
</dbReference>
<dbReference type="Proteomes" id="UP000809273">
    <property type="component" value="Unassembled WGS sequence"/>
</dbReference>
<sequence>MLKDYIPNSLMYIALLTIKDILGENGFKALLNHSKISKYIEALPPNDEKLEVPLSDFSQLFMGILDIFGERGARPLLFNLGRRSFNIILEENPNLFGLVGLGLKILSKKKRIDKLFTIASKETNKIFGENQKYYMSDEGFVFEIYDCFWCRGLKTEGPICFAEVGWDVEAAKWASGGDNHEVREVLCRAKGDDMCKFVISLDPKED</sequence>
<dbReference type="AlphaFoldDB" id="A0A9D8KE84"/>
<dbReference type="SUPFAM" id="SSF111126">
    <property type="entry name" value="Ligand-binding domain in the NO signalling and Golgi transport"/>
    <property type="match status" value="1"/>
</dbReference>
<evidence type="ECO:0000313" key="2">
    <source>
        <dbReference type="EMBL" id="MBN1572888.1"/>
    </source>
</evidence>
<name>A0A9D8KE84_9DELT</name>
<reference evidence="2" key="1">
    <citation type="journal article" date="2021" name="Environ. Microbiol.">
        <title>Genomic characterization of three novel Desulfobacterota classes expand the metabolic and phylogenetic diversity of the phylum.</title>
        <authorList>
            <person name="Murphy C.L."/>
            <person name="Biggerstaff J."/>
            <person name="Eichhorn A."/>
            <person name="Ewing E."/>
            <person name="Shahan R."/>
            <person name="Soriano D."/>
            <person name="Stewart S."/>
            <person name="VanMol K."/>
            <person name="Walker R."/>
            <person name="Walters P."/>
            <person name="Elshahed M.S."/>
            <person name="Youssef N.H."/>
        </authorList>
    </citation>
    <scope>NUCLEOTIDE SEQUENCE</scope>
    <source>
        <strain evidence="2">Zod_Metabat.24</strain>
    </source>
</reference>
<evidence type="ECO:0000313" key="3">
    <source>
        <dbReference type="Proteomes" id="UP000809273"/>
    </source>
</evidence>
<gene>
    <name evidence="2" type="ORF">JW984_06780</name>
</gene>
<dbReference type="Gene3D" id="3.30.1380.20">
    <property type="entry name" value="Trafficking protein particle complex subunit 3"/>
    <property type="match status" value="1"/>
</dbReference>
<proteinExistence type="predicted"/>
<protein>
    <recommendedName>
        <fullName evidence="1">4-vinyl reductase 4VR domain-containing protein</fullName>
    </recommendedName>
</protein>
<dbReference type="Pfam" id="PF02830">
    <property type="entry name" value="V4R"/>
    <property type="match status" value="1"/>
</dbReference>
<comment type="caution">
    <text evidence="2">The sequence shown here is derived from an EMBL/GenBank/DDBJ whole genome shotgun (WGS) entry which is preliminary data.</text>
</comment>
<organism evidence="2 3">
    <name type="scientific">Candidatus Zymogenus saltonus</name>
    <dbReference type="NCBI Taxonomy" id="2844893"/>
    <lineage>
        <taxon>Bacteria</taxon>
        <taxon>Deltaproteobacteria</taxon>
        <taxon>Candidatus Zymogenia</taxon>
        <taxon>Candidatus Zymogeniales</taxon>
        <taxon>Candidatus Zymogenaceae</taxon>
        <taxon>Candidatus Zymogenus</taxon>
    </lineage>
</organism>
<evidence type="ECO:0000259" key="1">
    <source>
        <dbReference type="SMART" id="SM00989"/>
    </source>
</evidence>
<dbReference type="InterPro" id="IPR024096">
    <property type="entry name" value="NO_sig/Golgi_transp_ligand-bd"/>
</dbReference>
<feature type="domain" description="4-vinyl reductase 4VR" evidence="1">
    <location>
        <begin position="139"/>
        <end position="201"/>
    </location>
</feature>
<reference evidence="2" key="2">
    <citation type="submission" date="2021-01" db="EMBL/GenBank/DDBJ databases">
        <authorList>
            <person name="Hahn C.R."/>
            <person name="Youssef N.H."/>
            <person name="Elshahed M."/>
        </authorList>
    </citation>
    <scope>NUCLEOTIDE SEQUENCE</scope>
    <source>
        <strain evidence="2">Zod_Metabat.24</strain>
    </source>
</reference>
<dbReference type="InterPro" id="IPR004096">
    <property type="entry name" value="V4R"/>
</dbReference>